<dbReference type="EMBL" id="CP042593">
    <property type="protein sequence ID" value="QED46403.1"/>
    <property type="molecule type" value="Genomic_DNA"/>
</dbReference>
<dbReference type="Pfam" id="PF20906">
    <property type="entry name" value="S-Me-THD_C"/>
    <property type="match status" value="1"/>
</dbReference>
<keyword evidence="4" id="KW-1185">Reference proteome</keyword>
<evidence type="ECO:0000313" key="3">
    <source>
        <dbReference type="EMBL" id="QED46403.1"/>
    </source>
</evidence>
<reference evidence="4" key="1">
    <citation type="submission" date="2019-08" db="EMBL/GenBank/DDBJ databases">
        <authorList>
            <person name="Zheng X."/>
        </authorList>
    </citation>
    <scope>NUCLEOTIDE SEQUENCE [LARGE SCALE GENOMIC DNA]</scope>
    <source>
        <strain evidence="4">FJAT-25496</strain>
    </source>
</reference>
<dbReference type="InterPro" id="IPR024071">
    <property type="entry name" value="S-Me-THD_C_sf"/>
</dbReference>
<sequence length="373" mass="40312">MARFIGVEEIEALAVGAAVLGTGGGGDPYLGKIMAQEAIKEFGPVTLLDPSEVPADALVVPVAMMGAPTVFVEKIPNGDEALHSLRRLEDYLGKKAFAVMPMECGGLNSTIPFVVAARAGLPIVDADGMGRAFPELQMETFSVYGVSGTPMVITDERGNWTLLNTVDNAMMEYIARGVAVRMGGVGHIAEYPMTGDEMRRTSILQTVTLAIELGKAVLESSKKKVSPLIAMEEALIKSDYGKPIILFEAKITDVDRTTAEGFAKGTVNLEGINGSEGHEFRVDFQNENLIAYKGDQVLATVPDLITFIDLETFKPLTTETLRYGFRVACLAIPTPPIMRTEEALKVWGPKYFGYDLPFIPVEKLNEGMIVNGK</sequence>
<dbReference type="InterPro" id="IPR048350">
    <property type="entry name" value="S-Me-THD-like_C"/>
</dbReference>
<dbReference type="STRING" id="1742359.GCA_001439625_01248"/>
<dbReference type="RefSeq" id="WP_057776286.1">
    <property type="nucleotide sequence ID" value="NZ_CP042593.1"/>
</dbReference>
<dbReference type="Proteomes" id="UP000321555">
    <property type="component" value="Chromosome"/>
</dbReference>
<dbReference type="Gene3D" id="2.40.390.10">
    <property type="entry name" value="CV3147-like"/>
    <property type="match status" value="1"/>
</dbReference>
<dbReference type="KEGG" id="bda:FSZ17_03485"/>
<gene>
    <name evidence="3" type="ORF">FSZ17_03485</name>
</gene>
<name>A0A5B8Z2A8_CYTDA</name>
<feature type="domain" description="S-Me-THD-like C-terminal" evidence="2">
    <location>
        <begin position="167"/>
        <end position="361"/>
    </location>
</feature>
<feature type="domain" description="S-Me-THD N-terminal" evidence="1">
    <location>
        <begin position="9"/>
        <end position="164"/>
    </location>
</feature>
<evidence type="ECO:0000313" key="4">
    <source>
        <dbReference type="Proteomes" id="UP000321555"/>
    </source>
</evidence>
<evidence type="ECO:0000259" key="1">
    <source>
        <dbReference type="Pfam" id="PF06032"/>
    </source>
</evidence>
<protein>
    <submittedName>
        <fullName evidence="3">DUF917 domain-containing protein</fullName>
    </submittedName>
</protein>
<proteinExistence type="predicted"/>
<dbReference type="SUPFAM" id="SSF160991">
    <property type="entry name" value="CV3147-like"/>
    <property type="match status" value="1"/>
</dbReference>
<organism evidence="3 4">
    <name type="scientific">Cytobacillus dafuensis</name>
    <name type="common">Bacillus dafuensis</name>
    <dbReference type="NCBI Taxonomy" id="1742359"/>
    <lineage>
        <taxon>Bacteria</taxon>
        <taxon>Bacillati</taxon>
        <taxon>Bacillota</taxon>
        <taxon>Bacilli</taxon>
        <taxon>Bacillales</taxon>
        <taxon>Bacillaceae</taxon>
        <taxon>Cytobacillus</taxon>
    </lineage>
</organism>
<dbReference type="OrthoDB" id="7441206at2"/>
<dbReference type="InterPro" id="IPR010318">
    <property type="entry name" value="S-Me-THD_N"/>
</dbReference>
<dbReference type="Gene3D" id="3.40.1610.10">
    <property type="entry name" value="CV3147-like domain"/>
    <property type="match status" value="1"/>
</dbReference>
<dbReference type="AlphaFoldDB" id="A0A5B8Z2A8"/>
<evidence type="ECO:0000259" key="2">
    <source>
        <dbReference type="Pfam" id="PF20906"/>
    </source>
</evidence>
<dbReference type="InterPro" id="IPR027479">
    <property type="entry name" value="S-Me-THD_N_sf"/>
</dbReference>
<dbReference type="Pfam" id="PF06032">
    <property type="entry name" value="S-Me-THD_N"/>
    <property type="match status" value="1"/>
</dbReference>
<accession>A0A5B8Z2A8</accession>